<dbReference type="CDD" id="cd09883">
    <property type="entry name" value="PIN_VapC_PhoHL-ATPase"/>
    <property type="match status" value="1"/>
</dbReference>
<evidence type="ECO:0000259" key="5">
    <source>
        <dbReference type="Pfam" id="PF02562"/>
    </source>
</evidence>
<evidence type="ECO:0000313" key="7">
    <source>
        <dbReference type="EMBL" id="OHA66967.1"/>
    </source>
</evidence>
<dbReference type="SUPFAM" id="SSF88723">
    <property type="entry name" value="PIN domain-like"/>
    <property type="match status" value="1"/>
</dbReference>
<keyword evidence="2" id="KW-0067">ATP-binding</keyword>
<dbReference type="InterPro" id="IPR029060">
    <property type="entry name" value="PIN-like_dom_sf"/>
</dbReference>
<evidence type="ECO:0000256" key="3">
    <source>
        <dbReference type="ARBA" id="ARBA00046345"/>
    </source>
</evidence>
<comment type="caution">
    <text evidence="7">The sequence shown here is derived from an EMBL/GenBank/DDBJ whole genome shotgun (WGS) entry which is preliminary data.</text>
</comment>
<dbReference type="SUPFAM" id="SSF52540">
    <property type="entry name" value="P-loop containing nucleoside triphosphate hydrolases"/>
    <property type="match status" value="1"/>
</dbReference>
<dbReference type="InterPro" id="IPR003714">
    <property type="entry name" value="PhoH"/>
</dbReference>
<reference evidence="7 8" key="1">
    <citation type="journal article" date="2016" name="Nat. Commun.">
        <title>Thousands of microbial genomes shed light on interconnected biogeochemical processes in an aquifer system.</title>
        <authorList>
            <person name="Anantharaman K."/>
            <person name="Brown C.T."/>
            <person name="Hug L.A."/>
            <person name="Sharon I."/>
            <person name="Castelle C.J."/>
            <person name="Probst A.J."/>
            <person name="Thomas B.C."/>
            <person name="Singh A."/>
            <person name="Wilkins M.J."/>
            <person name="Karaoz U."/>
            <person name="Brodie E.L."/>
            <person name="Williams K.H."/>
            <person name="Hubbard S.S."/>
            <person name="Banfield J.F."/>
        </authorList>
    </citation>
    <scope>NUCLEOTIDE SEQUENCE [LARGE SCALE GENOMIC DNA]</scope>
</reference>
<feature type="region of interest" description="Disordered" evidence="4">
    <location>
        <begin position="316"/>
        <end position="336"/>
    </location>
</feature>
<feature type="domain" description="PIN" evidence="6">
    <location>
        <begin position="1"/>
        <end position="129"/>
    </location>
</feature>
<organism evidence="7 8">
    <name type="scientific">Candidatus Wildermuthbacteria bacterium RIFCSPHIGHO2_02_FULL_47_17</name>
    <dbReference type="NCBI Taxonomy" id="1802452"/>
    <lineage>
        <taxon>Bacteria</taxon>
        <taxon>Candidatus Wildermuthiibacteriota</taxon>
    </lineage>
</organism>
<dbReference type="Proteomes" id="UP000179258">
    <property type="component" value="Unassembled WGS sequence"/>
</dbReference>
<dbReference type="InterPro" id="IPR051451">
    <property type="entry name" value="PhoH2-like"/>
</dbReference>
<dbReference type="Gene3D" id="3.40.50.1010">
    <property type="entry name" value="5'-nuclease"/>
    <property type="match status" value="1"/>
</dbReference>
<evidence type="ECO:0000313" key="8">
    <source>
        <dbReference type="Proteomes" id="UP000179258"/>
    </source>
</evidence>
<dbReference type="PANTHER" id="PTHR30473:SF2">
    <property type="entry name" value="PIN DOMAIN-CONTAINING PROTEIN"/>
    <property type="match status" value="1"/>
</dbReference>
<evidence type="ECO:0000256" key="2">
    <source>
        <dbReference type="ARBA" id="ARBA00022840"/>
    </source>
</evidence>
<dbReference type="GO" id="GO:0005524">
    <property type="term" value="F:ATP binding"/>
    <property type="evidence" value="ECO:0007669"/>
    <property type="project" value="UniProtKB-KW"/>
</dbReference>
<dbReference type="InterPro" id="IPR027417">
    <property type="entry name" value="P-loop_NTPase"/>
</dbReference>
<dbReference type="Gene3D" id="3.40.50.300">
    <property type="entry name" value="P-loop containing nucleotide triphosphate hydrolases"/>
    <property type="match status" value="1"/>
</dbReference>
<dbReference type="InterPro" id="IPR002716">
    <property type="entry name" value="PIN_dom"/>
</dbReference>
<accession>A0A1G2R2M8</accession>
<evidence type="ECO:0000259" key="6">
    <source>
        <dbReference type="Pfam" id="PF13638"/>
    </source>
</evidence>
<dbReference type="AlphaFoldDB" id="A0A1G2R2M8"/>
<evidence type="ECO:0000256" key="1">
    <source>
        <dbReference type="ARBA" id="ARBA00022741"/>
    </source>
</evidence>
<comment type="similarity">
    <text evidence="3">In the N-terminal section; belongs to the PINc/VapC protein family.</text>
</comment>
<proteinExistence type="inferred from homology"/>
<protein>
    <recommendedName>
        <fullName evidence="9">PIN domain-containing protein</fullName>
    </recommendedName>
</protein>
<dbReference type="EMBL" id="MHTX01000048">
    <property type="protein sequence ID" value="OHA66967.1"/>
    <property type="molecule type" value="Genomic_DNA"/>
</dbReference>
<gene>
    <name evidence="7" type="ORF">A3D59_01765</name>
</gene>
<evidence type="ECO:0000256" key="4">
    <source>
        <dbReference type="SAM" id="MobiDB-lite"/>
    </source>
</evidence>
<feature type="domain" description="PhoH-like protein" evidence="5">
    <location>
        <begin position="219"/>
        <end position="437"/>
    </location>
</feature>
<dbReference type="PANTHER" id="PTHR30473">
    <property type="entry name" value="PROTEIN PHOH"/>
    <property type="match status" value="1"/>
</dbReference>
<dbReference type="Pfam" id="PF13638">
    <property type="entry name" value="PIN_4"/>
    <property type="match status" value="1"/>
</dbReference>
<sequence>MHDPDVVEHLEDNIIVVPIWVVEELDKLKKHANGRGSTARLASRRLDEYQGSLKDGVETKSGGELYISYDINEQDGLPVGLELTNDNRVILVAMKWQRTNGGRKVVLISKDTNLRLKANACGIYAEDYRYNKGAHFDDLYTGTATIAIGEQQLSIFDRLQEKGFVSEAEISPVPGGCPNQLFPNQCCIFTDIHGNSARAIYKKAKRQFVALRVAPRKSVVPKNPEQEFAYALLMDPDILLITLIGRAGTGKTLMALLAGYASLGEPYKQMVVYRPNIELGRSLGFLPGTLEEKFEPWMQPILDNFDLIFKTSKTGDETKGVPGRGRKGAKPDPDTDQVREFMNHGMFEISPISFLRGRSLHHRFVIIDEAQNLTPHEIKTIITRIGSGSKVVLTGDLEQIDNNFLDATSNGLFYVVQHFKGQEIYGHIAMQKTERSRLAELAAKLL</sequence>
<keyword evidence="1" id="KW-0547">Nucleotide-binding</keyword>
<dbReference type="GO" id="GO:0005829">
    <property type="term" value="C:cytosol"/>
    <property type="evidence" value="ECO:0007669"/>
    <property type="project" value="TreeGrafter"/>
</dbReference>
<name>A0A1G2R2M8_9BACT</name>
<evidence type="ECO:0008006" key="9">
    <source>
        <dbReference type="Google" id="ProtNLM"/>
    </source>
</evidence>
<dbReference type="Pfam" id="PF02562">
    <property type="entry name" value="PhoH"/>
    <property type="match status" value="1"/>
</dbReference>